<dbReference type="PROSITE" id="PS01140">
    <property type="entry name" value="GLYCOSYL_HYDROL_F45"/>
    <property type="match status" value="1"/>
</dbReference>
<evidence type="ECO:0000256" key="2">
    <source>
        <dbReference type="ARBA" id="ARBA00007793"/>
    </source>
</evidence>
<proteinExistence type="inferred from homology"/>
<comment type="catalytic activity">
    <reaction evidence="1 10">
        <text>Endohydrolysis of (1-&gt;4)-beta-D-glucosidic linkages in cellulose, lichenin and cereal beta-D-glucans.</text>
        <dbReference type="EC" id="3.2.1.4"/>
    </reaction>
</comment>
<evidence type="ECO:0000313" key="15">
    <source>
        <dbReference type="Proteomes" id="UP000677228"/>
    </source>
</evidence>
<reference evidence="13" key="1">
    <citation type="submission" date="2021-02" db="EMBL/GenBank/DDBJ databases">
        <authorList>
            <person name="Nowell W R."/>
        </authorList>
    </citation>
    <scope>NUCLEOTIDE SEQUENCE</scope>
</reference>
<keyword evidence="7" id="KW-0119">Carbohydrate metabolism</keyword>
<dbReference type="EMBL" id="CAJOBA010059771">
    <property type="protein sequence ID" value="CAF4318458.1"/>
    <property type="molecule type" value="Genomic_DNA"/>
</dbReference>
<dbReference type="EC" id="3.2.1.4" evidence="3 10"/>
<evidence type="ECO:0000259" key="12">
    <source>
        <dbReference type="PROSITE" id="PS51164"/>
    </source>
</evidence>
<keyword evidence="4 11" id="KW-0732">Signal</keyword>
<dbReference type="EMBL" id="CAJNOK010037527">
    <property type="protein sequence ID" value="CAF1531399.1"/>
    <property type="molecule type" value="Genomic_DNA"/>
</dbReference>
<feature type="signal peptide" evidence="11">
    <location>
        <begin position="1"/>
        <end position="21"/>
    </location>
</feature>
<evidence type="ECO:0000256" key="5">
    <source>
        <dbReference type="ARBA" id="ARBA00022801"/>
    </source>
</evidence>
<evidence type="ECO:0000256" key="11">
    <source>
        <dbReference type="SAM" id="SignalP"/>
    </source>
</evidence>
<dbReference type="PROSITE" id="PS00562">
    <property type="entry name" value="CBM1_1"/>
    <property type="match status" value="1"/>
</dbReference>
<dbReference type="InterPro" id="IPR000254">
    <property type="entry name" value="CBD"/>
</dbReference>
<comment type="caution">
    <text evidence="13">The sequence shown here is derived from an EMBL/GenBank/DDBJ whole genome shotgun (WGS) entry which is preliminary data.</text>
</comment>
<dbReference type="SUPFAM" id="SSF57180">
    <property type="entry name" value="Cellulose-binding domain"/>
    <property type="match status" value="1"/>
</dbReference>
<dbReference type="GO" id="GO:0030245">
    <property type="term" value="P:cellulose catabolic process"/>
    <property type="evidence" value="ECO:0007669"/>
    <property type="project" value="UniProtKB-KW"/>
</dbReference>
<dbReference type="Proteomes" id="UP000682733">
    <property type="component" value="Unassembled WGS sequence"/>
</dbReference>
<dbReference type="GO" id="GO:0005576">
    <property type="term" value="C:extracellular region"/>
    <property type="evidence" value="ECO:0007669"/>
    <property type="project" value="InterPro"/>
</dbReference>
<dbReference type="InterPro" id="IPR036908">
    <property type="entry name" value="RlpA-like_sf"/>
</dbReference>
<dbReference type="Gene3D" id="2.40.40.10">
    <property type="entry name" value="RlpA-like domain"/>
    <property type="match status" value="1"/>
</dbReference>
<keyword evidence="9" id="KW-0624">Polysaccharide degradation</keyword>
<dbReference type="InterPro" id="IPR000334">
    <property type="entry name" value="Glyco_hydro_45"/>
</dbReference>
<dbReference type="PANTHER" id="PTHR39730">
    <property type="entry name" value="ENDOGLUCANASE 1"/>
    <property type="match status" value="1"/>
</dbReference>
<dbReference type="SUPFAM" id="SSF50685">
    <property type="entry name" value="Barwin-like endoglucanases"/>
    <property type="match status" value="1"/>
</dbReference>
<evidence type="ECO:0000256" key="1">
    <source>
        <dbReference type="ARBA" id="ARBA00000966"/>
    </source>
</evidence>
<keyword evidence="5" id="KW-0378">Hydrolase</keyword>
<evidence type="ECO:0000256" key="7">
    <source>
        <dbReference type="ARBA" id="ARBA00023277"/>
    </source>
</evidence>
<evidence type="ECO:0000256" key="4">
    <source>
        <dbReference type="ARBA" id="ARBA00022729"/>
    </source>
</evidence>
<sequence length="176" mass="18382">MAGLTILIIFLGALMFPGIDAACSALYDQCGGKDWKGSKECCSNAKCVKQNEYYSQCLSGNEGGTTAKVATNKPTGSTESSRANGKTTRYWDCCKASCAWAGKVTVSSPVQTCQANGVAAVGVNEQSGCNGGNAYMCNNQQPWAINANLSYGFAAANITGQILLSPINLFSIRCTA</sequence>
<organism evidence="13 15">
    <name type="scientific">Didymodactylos carnosus</name>
    <dbReference type="NCBI Taxonomy" id="1234261"/>
    <lineage>
        <taxon>Eukaryota</taxon>
        <taxon>Metazoa</taxon>
        <taxon>Spiralia</taxon>
        <taxon>Gnathifera</taxon>
        <taxon>Rotifera</taxon>
        <taxon>Eurotatoria</taxon>
        <taxon>Bdelloidea</taxon>
        <taxon>Philodinida</taxon>
        <taxon>Philodinidae</taxon>
        <taxon>Didymodactylos</taxon>
    </lineage>
</organism>
<feature type="active site" description="Nucleophile" evidence="10">
    <location>
        <position position="92"/>
    </location>
</feature>
<dbReference type="InterPro" id="IPR035971">
    <property type="entry name" value="CBD_sf"/>
</dbReference>
<evidence type="ECO:0000313" key="13">
    <source>
        <dbReference type="EMBL" id="CAF1531399.1"/>
    </source>
</evidence>
<accession>A0A8S2FQG7</accession>
<evidence type="ECO:0000256" key="9">
    <source>
        <dbReference type="ARBA" id="ARBA00023326"/>
    </source>
</evidence>
<dbReference type="AlphaFoldDB" id="A0A8S2FQG7"/>
<dbReference type="PANTHER" id="PTHR39730:SF1">
    <property type="entry name" value="ENDOGLUCANASE 1"/>
    <property type="match status" value="1"/>
</dbReference>
<feature type="domain" description="CBM1" evidence="12">
    <location>
        <begin position="22"/>
        <end position="58"/>
    </location>
</feature>
<name>A0A8S2FQG7_9BILA</name>
<dbReference type="Proteomes" id="UP000677228">
    <property type="component" value="Unassembled WGS sequence"/>
</dbReference>
<evidence type="ECO:0000256" key="6">
    <source>
        <dbReference type="ARBA" id="ARBA00023001"/>
    </source>
</evidence>
<evidence type="ECO:0000256" key="8">
    <source>
        <dbReference type="ARBA" id="ARBA00023295"/>
    </source>
</evidence>
<dbReference type="SMART" id="SM00236">
    <property type="entry name" value="fCBD"/>
    <property type="match status" value="1"/>
</dbReference>
<dbReference type="GO" id="GO:0008810">
    <property type="term" value="F:cellulase activity"/>
    <property type="evidence" value="ECO:0007669"/>
    <property type="project" value="UniProtKB-EC"/>
</dbReference>
<dbReference type="PROSITE" id="PS51164">
    <property type="entry name" value="CBM1_2"/>
    <property type="match status" value="1"/>
</dbReference>
<evidence type="ECO:0000313" key="14">
    <source>
        <dbReference type="EMBL" id="CAF4318458.1"/>
    </source>
</evidence>
<keyword evidence="6" id="KW-0136">Cellulose degradation</keyword>
<dbReference type="GO" id="GO:0030248">
    <property type="term" value="F:cellulose binding"/>
    <property type="evidence" value="ECO:0007669"/>
    <property type="project" value="InterPro"/>
</dbReference>
<comment type="similarity">
    <text evidence="2">Belongs to the glycosyl hydrolase 45 (cellulase K) family.</text>
</comment>
<protein>
    <recommendedName>
        <fullName evidence="3 10">Cellulase</fullName>
        <ecNumber evidence="3 10">3.2.1.4</ecNumber>
    </recommendedName>
</protein>
<keyword evidence="8" id="KW-0326">Glycosidase</keyword>
<dbReference type="InterPro" id="IPR052288">
    <property type="entry name" value="GH45_Enzymes"/>
</dbReference>
<dbReference type="Pfam" id="PF00734">
    <property type="entry name" value="CBM_1"/>
    <property type="match status" value="1"/>
</dbReference>
<evidence type="ECO:0000256" key="3">
    <source>
        <dbReference type="ARBA" id="ARBA00012601"/>
    </source>
</evidence>
<gene>
    <name evidence="13" type="ORF">OVA965_LOCUS38274</name>
    <name evidence="14" type="ORF">TMI583_LOCUS39446</name>
</gene>
<evidence type="ECO:0000256" key="10">
    <source>
        <dbReference type="PROSITE-ProRule" id="PRU10069"/>
    </source>
</evidence>
<dbReference type="Pfam" id="PF02015">
    <property type="entry name" value="Glyco_hydro_45"/>
    <property type="match status" value="1"/>
</dbReference>
<feature type="chain" id="PRO_5035646859" description="Cellulase" evidence="11">
    <location>
        <begin position="22"/>
        <end position="176"/>
    </location>
</feature>